<dbReference type="InterPro" id="IPR002747">
    <property type="entry name" value="SAM_OH_AdoTrfase"/>
</dbReference>
<reference evidence="5" key="1">
    <citation type="submission" date="2019-11" db="EMBL/GenBank/DDBJ databases">
        <title>Genomic insights into an expanded diversity of filamentous marine cyanobacteria reveals the extraordinary biosynthetic potential of Moorea and Okeania.</title>
        <authorList>
            <person name="Ferreira Leao T."/>
            <person name="Wang M."/>
            <person name="Moss N."/>
            <person name="Da Silva R."/>
            <person name="Sanders J."/>
            <person name="Nurk S."/>
            <person name="Gurevich A."/>
            <person name="Humphrey G."/>
            <person name="Reher R."/>
            <person name="Zhu Q."/>
            <person name="Belda-Ferre P."/>
            <person name="Glukhov E."/>
            <person name="Rex R."/>
            <person name="Dorrestein P.C."/>
            <person name="Knight R."/>
            <person name="Pevzner P."/>
            <person name="Gerwick W.H."/>
            <person name="Gerwick L."/>
        </authorList>
    </citation>
    <scope>NUCLEOTIDE SEQUENCE</scope>
    <source>
        <strain evidence="5">SIO1C4</strain>
    </source>
</reference>
<keyword evidence="1" id="KW-0949">S-adenosyl-L-methionine</keyword>
<dbReference type="PIRSF" id="PIRSF006779">
    <property type="entry name" value="UCP006779"/>
    <property type="match status" value="1"/>
</dbReference>
<dbReference type="Pfam" id="PF20257">
    <property type="entry name" value="SAM_HAT_C"/>
    <property type="match status" value="1"/>
</dbReference>
<comment type="caution">
    <text evidence="5">The sequence shown here is derived from an EMBL/GenBank/DDBJ whole genome shotgun (WGS) entry which is preliminary data.</text>
</comment>
<comment type="similarity">
    <text evidence="2">Belongs to the SAM hydrolase / SAM-dependent halogenase family.</text>
</comment>
<evidence type="ECO:0000256" key="2">
    <source>
        <dbReference type="ARBA" id="ARBA00024035"/>
    </source>
</evidence>
<gene>
    <name evidence="5" type="ORF">F6J89_16965</name>
</gene>
<evidence type="ECO:0000313" key="5">
    <source>
        <dbReference type="EMBL" id="NER29264.1"/>
    </source>
</evidence>
<organism evidence="5">
    <name type="scientific">Symploca sp. SIO1C4</name>
    <dbReference type="NCBI Taxonomy" id="2607765"/>
    <lineage>
        <taxon>Bacteria</taxon>
        <taxon>Bacillati</taxon>
        <taxon>Cyanobacteriota</taxon>
        <taxon>Cyanophyceae</taxon>
        <taxon>Coleofasciculales</taxon>
        <taxon>Coleofasciculaceae</taxon>
        <taxon>Symploca</taxon>
    </lineage>
</organism>
<dbReference type="SUPFAM" id="SSF102522">
    <property type="entry name" value="Bacterial fluorinating enzyme, N-terminal domain"/>
    <property type="match status" value="1"/>
</dbReference>
<sequence>MLSPPKLITLLTDFGLSDIYVGVIKGVIAQINPALRVVDLTHQIPPQNILAARFCLMGAYAYFPKGTVHVAVVDPGVGSQRRGIALQLDVGFLIGPDNGLFSGVLSQTKVLAAVELTNPEYWRTASPSTTFHGRDIFATTGAHLASGVPLENLGEVIDPTTLVELSIPAKHTTEAGITGCIQYIDHFGNLITNIPAAEVEGKNWFIFVENQTIARRPTYSDCSAGEALALIGSHGWVEIAVNSGSAKSGLQVDWGAIVELIFI</sequence>
<proteinExistence type="inferred from homology"/>
<dbReference type="InterPro" id="IPR046469">
    <property type="entry name" value="SAM_HAT_N"/>
</dbReference>
<evidence type="ECO:0000256" key="1">
    <source>
        <dbReference type="ARBA" id="ARBA00022691"/>
    </source>
</evidence>
<feature type="domain" description="S-adenosyl-l-methionine hydroxide adenosyltransferase C-terminal" evidence="4">
    <location>
        <begin position="179"/>
        <end position="258"/>
    </location>
</feature>
<feature type="domain" description="S-adenosyl-l-methionine hydroxide adenosyltransferase N-terminal" evidence="3">
    <location>
        <begin position="8"/>
        <end position="154"/>
    </location>
</feature>
<dbReference type="InterPro" id="IPR023228">
    <property type="entry name" value="SAM_OH_AdoTrfase_N_sf"/>
</dbReference>
<dbReference type="EMBL" id="JAAHFQ010000338">
    <property type="protein sequence ID" value="NER29264.1"/>
    <property type="molecule type" value="Genomic_DNA"/>
</dbReference>
<name>A0A6B3NGV4_9CYAN</name>
<dbReference type="InterPro" id="IPR046470">
    <property type="entry name" value="SAM_HAT_C"/>
</dbReference>
<dbReference type="PANTHER" id="PTHR35092:SF1">
    <property type="entry name" value="CHLORINASE MJ1651"/>
    <property type="match status" value="1"/>
</dbReference>
<dbReference type="Gene3D" id="2.40.30.90">
    <property type="entry name" value="Bacterial fluorinating enzyme like"/>
    <property type="match status" value="1"/>
</dbReference>
<dbReference type="PANTHER" id="PTHR35092">
    <property type="entry name" value="CHLORINASE MJ1651"/>
    <property type="match status" value="1"/>
</dbReference>
<protein>
    <submittedName>
        <fullName evidence="5">SAM-dependent chlorinase/fluorinase</fullName>
    </submittedName>
</protein>
<accession>A0A6B3NGV4</accession>
<evidence type="ECO:0000259" key="3">
    <source>
        <dbReference type="Pfam" id="PF01887"/>
    </source>
</evidence>
<dbReference type="InterPro" id="IPR023227">
    <property type="entry name" value="SAM_OH_AdoTrfase_C_sf"/>
</dbReference>
<dbReference type="AlphaFoldDB" id="A0A6B3NGV4"/>
<evidence type="ECO:0000259" key="4">
    <source>
        <dbReference type="Pfam" id="PF20257"/>
    </source>
</evidence>
<dbReference type="Pfam" id="PF01887">
    <property type="entry name" value="SAM_HAT_N"/>
    <property type="match status" value="1"/>
</dbReference>
<dbReference type="Gene3D" id="3.40.50.10790">
    <property type="entry name" value="S-adenosyl-l-methionine hydroxide adenosyltransferase, N-terminal"/>
    <property type="match status" value="1"/>
</dbReference>
<dbReference type="SUPFAM" id="SSF101852">
    <property type="entry name" value="Bacterial fluorinating enzyme, C-terminal domain"/>
    <property type="match status" value="1"/>
</dbReference>